<evidence type="ECO:0000313" key="2">
    <source>
        <dbReference type="EMBL" id="KAK1376664.1"/>
    </source>
</evidence>
<sequence>MHYRAAQLTCESEDRFEKIPNLKLPDTHNAWFNRSIYLADCETECRKNCSCTSYSNVDIRQGGTGCMLWLGDLIDMRNYPDNGLPLYVRSSSQLGLMEAQGKRGESRSLRNRKLRSKGLMTFKPDNDSGNKEEGEDLELPLIEFELIAKATNKFSLNNKLGEGGFGPVYKVQIYISP</sequence>
<dbReference type="Pfam" id="PF08276">
    <property type="entry name" value="PAN_2"/>
    <property type="match status" value="1"/>
</dbReference>
<dbReference type="InterPro" id="IPR003609">
    <property type="entry name" value="Pan_app"/>
</dbReference>
<evidence type="ECO:0000259" key="1">
    <source>
        <dbReference type="PROSITE" id="PS50948"/>
    </source>
</evidence>
<dbReference type="PANTHER" id="PTHR32444:SF235">
    <property type="entry name" value="OS01G0783900 PROTEIN"/>
    <property type="match status" value="1"/>
</dbReference>
<comment type="caution">
    <text evidence="2">The sequence shown here is derived from an EMBL/GenBank/DDBJ whole genome shotgun (WGS) entry which is preliminary data.</text>
</comment>
<reference evidence="2" key="2">
    <citation type="submission" date="2023-05" db="EMBL/GenBank/DDBJ databases">
        <authorList>
            <person name="Schelkunov M.I."/>
        </authorList>
    </citation>
    <scope>NUCLEOTIDE SEQUENCE</scope>
    <source>
        <strain evidence="2">Hsosn_3</strain>
        <tissue evidence="2">Leaf</tissue>
    </source>
</reference>
<dbReference type="EMBL" id="JAUIZM010000007">
    <property type="protein sequence ID" value="KAK1376664.1"/>
    <property type="molecule type" value="Genomic_DNA"/>
</dbReference>
<keyword evidence="3" id="KW-1185">Reference proteome</keyword>
<reference evidence="2" key="1">
    <citation type="submission" date="2023-02" db="EMBL/GenBank/DDBJ databases">
        <title>Genome of toxic invasive species Heracleum sosnowskyi carries increased number of genes despite the absence of recent whole-genome duplications.</title>
        <authorList>
            <person name="Schelkunov M."/>
            <person name="Shtratnikova V."/>
            <person name="Makarenko M."/>
            <person name="Klepikova A."/>
            <person name="Omelchenko D."/>
            <person name="Novikova G."/>
            <person name="Obukhova E."/>
            <person name="Bogdanov V."/>
            <person name="Penin A."/>
            <person name="Logacheva M."/>
        </authorList>
    </citation>
    <scope>NUCLEOTIDE SEQUENCE</scope>
    <source>
        <strain evidence="2">Hsosn_3</strain>
        <tissue evidence="2">Leaf</tissue>
    </source>
</reference>
<dbReference type="SUPFAM" id="SSF56112">
    <property type="entry name" value="Protein kinase-like (PK-like)"/>
    <property type="match status" value="1"/>
</dbReference>
<gene>
    <name evidence="2" type="ORF">POM88_032857</name>
</gene>
<dbReference type="PANTHER" id="PTHR32444">
    <property type="entry name" value="BULB-TYPE LECTIN DOMAIN-CONTAINING PROTEIN"/>
    <property type="match status" value="1"/>
</dbReference>
<proteinExistence type="predicted"/>
<name>A0AAD8I1D4_9APIA</name>
<dbReference type="Proteomes" id="UP001237642">
    <property type="component" value="Unassembled WGS sequence"/>
</dbReference>
<protein>
    <recommendedName>
        <fullName evidence="1">Apple domain-containing protein</fullName>
    </recommendedName>
</protein>
<dbReference type="PROSITE" id="PS50948">
    <property type="entry name" value="PAN"/>
    <property type="match status" value="1"/>
</dbReference>
<accession>A0AAD8I1D4</accession>
<dbReference type="InterPro" id="IPR011009">
    <property type="entry name" value="Kinase-like_dom_sf"/>
</dbReference>
<organism evidence="2 3">
    <name type="scientific">Heracleum sosnowskyi</name>
    <dbReference type="NCBI Taxonomy" id="360622"/>
    <lineage>
        <taxon>Eukaryota</taxon>
        <taxon>Viridiplantae</taxon>
        <taxon>Streptophyta</taxon>
        <taxon>Embryophyta</taxon>
        <taxon>Tracheophyta</taxon>
        <taxon>Spermatophyta</taxon>
        <taxon>Magnoliopsida</taxon>
        <taxon>eudicotyledons</taxon>
        <taxon>Gunneridae</taxon>
        <taxon>Pentapetalae</taxon>
        <taxon>asterids</taxon>
        <taxon>campanulids</taxon>
        <taxon>Apiales</taxon>
        <taxon>Apiaceae</taxon>
        <taxon>Apioideae</taxon>
        <taxon>apioid superclade</taxon>
        <taxon>Tordylieae</taxon>
        <taxon>Tordyliinae</taxon>
        <taxon>Heracleum</taxon>
    </lineage>
</organism>
<dbReference type="AlphaFoldDB" id="A0AAD8I1D4"/>
<dbReference type="CDD" id="cd01098">
    <property type="entry name" value="PAN_AP_plant"/>
    <property type="match status" value="1"/>
</dbReference>
<evidence type="ECO:0000313" key="3">
    <source>
        <dbReference type="Proteomes" id="UP001237642"/>
    </source>
</evidence>
<feature type="domain" description="Apple" evidence="1">
    <location>
        <begin position="10"/>
        <end position="91"/>
    </location>
</feature>
<dbReference type="Gene3D" id="3.30.200.20">
    <property type="entry name" value="Phosphorylase Kinase, domain 1"/>
    <property type="match status" value="1"/>
</dbReference>
<dbReference type="SMART" id="SM00473">
    <property type="entry name" value="PAN_AP"/>
    <property type="match status" value="1"/>
</dbReference>